<protein>
    <submittedName>
        <fullName evidence="4">Tetratricopeptide repeat protein 21B-like</fullName>
    </submittedName>
</protein>
<dbReference type="GO" id="GO:0061512">
    <property type="term" value="P:protein localization to cilium"/>
    <property type="evidence" value="ECO:0007669"/>
    <property type="project" value="TreeGrafter"/>
</dbReference>
<keyword evidence="3" id="KW-1185">Reference proteome</keyword>
<evidence type="ECO:0000313" key="4">
    <source>
        <dbReference type="RefSeq" id="XP_026687958.1"/>
    </source>
</evidence>
<reference evidence="4" key="1">
    <citation type="submission" date="2025-08" db="UniProtKB">
        <authorList>
            <consortium name="RefSeq"/>
        </authorList>
    </citation>
    <scope>IDENTIFICATION</scope>
</reference>
<dbReference type="InterPro" id="IPR011990">
    <property type="entry name" value="TPR-like_helical_dom_sf"/>
</dbReference>
<dbReference type="Gene3D" id="1.25.40.10">
    <property type="entry name" value="Tetratricopeptide repeat domain"/>
    <property type="match status" value="1"/>
</dbReference>
<dbReference type="STRING" id="121845.A0A3Q0JLE5"/>
<dbReference type="GO" id="GO:0005929">
    <property type="term" value="C:cilium"/>
    <property type="evidence" value="ECO:0007669"/>
    <property type="project" value="GOC"/>
</dbReference>
<dbReference type="PROSITE" id="PS50005">
    <property type="entry name" value="TPR"/>
    <property type="match status" value="1"/>
</dbReference>
<dbReference type="InterPro" id="IPR040364">
    <property type="entry name" value="TTC21A/TTC21B"/>
</dbReference>
<gene>
    <name evidence="4" type="primary">LOC113472406</name>
</gene>
<evidence type="ECO:0000256" key="2">
    <source>
        <dbReference type="PROSITE-ProRule" id="PRU00339"/>
    </source>
</evidence>
<evidence type="ECO:0000313" key="3">
    <source>
        <dbReference type="Proteomes" id="UP000079169"/>
    </source>
</evidence>
<dbReference type="AlphaFoldDB" id="A0A3Q0JLE5"/>
<dbReference type="RefSeq" id="XP_026687958.1">
    <property type="nucleotide sequence ID" value="XM_026832157.1"/>
</dbReference>
<accession>A0A3Q0JLE5</accession>
<comment type="similarity">
    <text evidence="1">Belongs to the TTC21 family.</text>
</comment>
<dbReference type="PaxDb" id="121845-A0A3Q0JLE5"/>
<dbReference type="Proteomes" id="UP000079169">
    <property type="component" value="Unplaced"/>
</dbReference>
<sequence>MANIYLNSLKNQDKYIECYRVLLDKDPSTENYVRLAEAYLNIQDADQAVVTYERAKRSNPRAKF</sequence>
<dbReference type="Pfam" id="PF13181">
    <property type="entry name" value="TPR_8"/>
    <property type="match status" value="1"/>
</dbReference>
<proteinExistence type="inferred from homology"/>
<keyword evidence="2" id="KW-0802">TPR repeat</keyword>
<dbReference type="GO" id="GO:0030991">
    <property type="term" value="C:intraciliary transport particle A"/>
    <property type="evidence" value="ECO:0007669"/>
    <property type="project" value="TreeGrafter"/>
</dbReference>
<dbReference type="KEGG" id="dci:113472406"/>
<dbReference type="PANTHER" id="PTHR14699:SF0">
    <property type="entry name" value="TETRATRICOPEPTIDE REPEAT PROTEIN 21 HOMOLOG"/>
    <property type="match status" value="1"/>
</dbReference>
<dbReference type="InterPro" id="IPR019734">
    <property type="entry name" value="TPR_rpt"/>
</dbReference>
<organism evidence="3 4">
    <name type="scientific">Diaphorina citri</name>
    <name type="common">Asian citrus psyllid</name>
    <dbReference type="NCBI Taxonomy" id="121845"/>
    <lineage>
        <taxon>Eukaryota</taxon>
        <taxon>Metazoa</taxon>
        <taxon>Ecdysozoa</taxon>
        <taxon>Arthropoda</taxon>
        <taxon>Hexapoda</taxon>
        <taxon>Insecta</taxon>
        <taxon>Pterygota</taxon>
        <taxon>Neoptera</taxon>
        <taxon>Paraneoptera</taxon>
        <taxon>Hemiptera</taxon>
        <taxon>Sternorrhyncha</taxon>
        <taxon>Psylloidea</taxon>
        <taxon>Psyllidae</taxon>
        <taxon>Diaphorininae</taxon>
        <taxon>Diaphorina</taxon>
    </lineage>
</organism>
<feature type="repeat" description="TPR" evidence="2">
    <location>
        <begin position="29"/>
        <end position="62"/>
    </location>
</feature>
<dbReference type="GeneID" id="113472406"/>
<dbReference type="PANTHER" id="PTHR14699">
    <property type="entry name" value="STI2 PROTEIN-RELATED"/>
    <property type="match status" value="1"/>
</dbReference>
<dbReference type="GO" id="GO:0035721">
    <property type="term" value="P:intraciliary retrograde transport"/>
    <property type="evidence" value="ECO:0007669"/>
    <property type="project" value="TreeGrafter"/>
</dbReference>
<evidence type="ECO:0000256" key="1">
    <source>
        <dbReference type="ARBA" id="ARBA00010935"/>
    </source>
</evidence>
<dbReference type="Pfam" id="PF13174">
    <property type="entry name" value="TPR_6"/>
    <property type="match status" value="1"/>
</dbReference>
<name>A0A3Q0JLE5_DIACI</name>
<dbReference type="SUPFAM" id="SSF48452">
    <property type="entry name" value="TPR-like"/>
    <property type="match status" value="1"/>
</dbReference>